<protein>
    <recommendedName>
        <fullName evidence="3">PH domain-containing protein</fullName>
    </recommendedName>
</protein>
<reference evidence="1" key="1">
    <citation type="submission" date="2023-08" db="EMBL/GenBank/DDBJ databases">
        <title>Reference Genome Resource for the Citrus Pathogen Phytophthora citrophthora.</title>
        <authorList>
            <person name="Moller H."/>
            <person name="Coetzee B."/>
            <person name="Rose L.J."/>
            <person name="Van Niekerk J.M."/>
        </authorList>
    </citation>
    <scope>NUCLEOTIDE SEQUENCE</scope>
    <source>
        <strain evidence="1">STE-U-9442</strain>
    </source>
</reference>
<dbReference type="Gene3D" id="2.30.29.30">
    <property type="entry name" value="Pleckstrin-homology domain (PH domain)/Phosphotyrosine-binding domain (PTB)"/>
    <property type="match status" value="1"/>
</dbReference>
<dbReference type="Proteomes" id="UP001259832">
    <property type="component" value="Unassembled WGS sequence"/>
</dbReference>
<dbReference type="EMBL" id="JASMQC010000017">
    <property type="protein sequence ID" value="KAK1939046.1"/>
    <property type="molecule type" value="Genomic_DNA"/>
</dbReference>
<dbReference type="AlphaFoldDB" id="A0AAD9GJ54"/>
<accession>A0AAD9GJ54</accession>
<dbReference type="InterPro" id="IPR011993">
    <property type="entry name" value="PH-like_dom_sf"/>
</dbReference>
<evidence type="ECO:0008006" key="3">
    <source>
        <dbReference type="Google" id="ProtNLM"/>
    </source>
</evidence>
<organism evidence="1 2">
    <name type="scientific">Phytophthora citrophthora</name>
    <dbReference type="NCBI Taxonomy" id="4793"/>
    <lineage>
        <taxon>Eukaryota</taxon>
        <taxon>Sar</taxon>
        <taxon>Stramenopiles</taxon>
        <taxon>Oomycota</taxon>
        <taxon>Peronosporomycetes</taxon>
        <taxon>Peronosporales</taxon>
        <taxon>Peronosporaceae</taxon>
        <taxon>Phytophthora</taxon>
    </lineage>
</organism>
<evidence type="ECO:0000313" key="2">
    <source>
        <dbReference type="Proteomes" id="UP001259832"/>
    </source>
</evidence>
<comment type="caution">
    <text evidence="1">The sequence shown here is derived from an EMBL/GenBank/DDBJ whole genome shotgun (WGS) entry which is preliminary data.</text>
</comment>
<keyword evidence="2" id="KW-1185">Reference proteome</keyword>
<dbReference type="SUPFAM" id="SSF50729">
    <property type="entry name" value="PH domain-like"/>
    <property type="match status" value="1"/>
</dbReference>
<evidence type="ECO:0000313" key="1">
    <source>
        <dbReference type="EMBL" id="KAK1939046.1"/>
    </source>
</evidence>
<name>A0AAD9GJ54_9STRA</name>
<proteinExistence type="predicted"/>
<sequence>MADSVTIGASAAVRSVRDVEQGIYEYLEEQQPIPSSPERSLALPVRLNGWLWRREGLGIFRRYRRRFCVFKAQQAALFIFSDDDTVNGKLLIRLVLTKATLTSRADRSFVVQGYIQDNELHKKHSDSMVRRASSLKKGLLPGDSQRFYSPEEERFKAVSAKACSVWAHCFKYHMKSYSLRREEAEEMETDPDFVFEDAAKTGKRRYSLPGSSLKARVPVVFLLRGPGAGAEAKAEEKWW</sequence>
<gene>
    <name evidence="1" type="ORF">P3T76_009121</name>
</gene>